<evidence type="ECO:0000313" key="3">
    <source>
        <dbReference type="Proteomes" id="UP001177023"/>
    </source>
</evidence>
<name>A0AA36CBI3_9BILA</name>
<proteinExistence type="predicted"/>
<dbReference type="Proteomes" id="UP001177023">
    <property type="component" value="Unassembled WGS sequence"/>
</dbReference>
<gene>
    <name evidence="2" type="ORF">MSPICULIGERA_LOCUS4541</name>
</gene>
<accession>A0AA36CBI3</accession>
<dbReference type="AlphaFoldDB" id="A0AA36CBI3"/>
<feature type="non-terminal residue" evidence="2">
    <location>
        <position position="22"/>
    </location>
</feature>
<feature type="compositionally biased region" description="Polar residues" evidence="1">
    <location>
        <begin position="1"/>
        <end position="11"/>
    </location>
</feature>
<protein>
    <submittedName>
        <fullName evidence="2">Uncharacterized protein</fullName>
    </submittedName>
</protein>
<reference evidence="2" key="1">
    <citation type="submission" date="2023-06" db="EMBL/GenBank/DDBJ databases">
        <authorList>
            <person name="Delattre M."/>
        </authorList>
    </citation>
    <scope>NUCLEOTIDE SEQUENCE</scope>
    <source>
        <strain evidence="2">AF72</strain>
    </source>
</reference>
<comment type="caution">
    <text evidence="2">The sequence shown here is derived from an EMBL/GenBank/DDBJ whole genome shotgun (WGS) entry which is preliminary data.</text>
</comment>
<feature type="region of interest" description="Disordered" evidence="1">
    <location>
        <begin position="1"/>
        <end position="22"/>
    </location>
</feature>
<evidence type="ECO:0000256" key="1">
    <source>
        <dbReference type="SAM" id="MobiDB-lite"/>
    </source>
</evidence>
<sequence length="22" mass="2671">MDRIRSLQNQLKKSKRPTNIDE</sequence>
<organism evidence="2 3">
    <name type="scientific">Mesorhabditis spiculigera</name>
    <dbReference type="NCBI Taxonomy" id="96644"/>
    <lineage>
        <taxon>Eukaryota</taxon>
        <taxon>Metazoa</taxon>
        <taxon>Ecdysozoa</taxon>
        <taxon>Nematoda</taxon>
        <taxon>Chromadorea</taxon>
        <taxon>Rhabditida</taxon>
        <taxon>Rhabditina</taxon>
        <taxon>Rhabditomorpha</taxon>
        <taxon>Rhabditoidea</taxon>
        <taxon>Rhabditidae</taxon>
        <taxon>Mesorhabditinae</taxon>
        <taxon>Mesorhabditis</taxon>
    </lineage>
</organism>
<evidence type="ECO:0000313" key="2">
    <source>
        <dbReference type="EMBL" id="CAJ0565918.1"/>
    </source>
</evidence>
<keyword evidence="3" id="KW-1185">Reference proteome</keyword>
<dbReference type="EMBL" id="CATQJA010001129">
    <property type="protein sequence ID" value="CAJ0565918.1"/>
    <property type="molecule type" value="Genomic_DNA"/>
</dbReference>